<dbReference type="InterPro" id="IPR051556">
    <property type="entry name" value="N-term/lysine_N-AcTrnsfr"/>
</dbReference>
<dbReference type="InterPro" id="IPR016181">
    <property type="entry name" value="Acyl_CoA_acyltransferase"/>
</dbReference>
<dbReference type="PANTHER" id="PTHR42919">
    <property type="entry name" value="N-ALPHA-ACETYLTRANSFERASE"/>
    <property type="match status" value="1"/>
</dbReference>
<dbReference type="AlphaFoldDB" id="A0A1Y2D4H5"/>
<proteinExistence type="predicted"/>
<keyword evidence="2 4" id="KW-0012">Acyltransferase</keyword>
<dbReference type="Proteomes" id="UP000193920">
    <property type="component" value="Unassembled WGS sequence"/>
</dbReference>
<dbReference type="Pfam" id="PF00583">
    <property type="entry name" value="Acetyltransf_1"/>
    <property type="match status" value="1"/>
</dbReference>
<evidence type="ECO:0000313" key="4">
    <source>
        <dbReference type="EMBL" id="ORY54127.1"/>
    </source>
</evidence>
<comment type="caution">
    <text evidence="4">The sequence shown here is derived from an EMBL/GenBank/DDBJ whole genome shotgun (WGS) entry which is preliminary data.</text>
</comment>
<dbReference type="InterPro" id="IPR000182">
    <property type="entry name" value="GNAT_dom"/>
</dbReference>
<sequence>MFENNSHSHSLKSNYTQTLLFENSKRRKEDIDQKDNNFDFLYDNDDIVTSNNSITAIGNELSTEVTVKKRVIPILQQVTKDNINDLRTVYALTFPLTYTSDFYSDILNIYPKELSRVAIYNNVVVGGICCRLEKKSLRDIKQEFPKTSTEYGLSFTQQINKLNSLKLINSYSCYIMAIAILEPYQNLSIGSELMSYIINYCENNENISSINLHVHVKNEKAIKFYKKYGFYEKDFIKGYYYNPNIIPPDVYYFQKDLK</sequence>
<reference evidence="4 5" key="1">
    <citation type="submission" date="2016-08" db="EMBL/GenBank/DDBJ databases">
        <title>A Parts List for Fungal Cellulosomes Revealed by Comparative Genomics.</title>
        <authorList>
            <consortium name="DOE Joint Genome Institute"/>
            <person name="Haitjema C.H."/>
            <person name="Gilmore S.P."/>
            <person name="Henske J.K."/>
            <person name="Solomon K.V."/>
            <person name="De Groot R."/>
            <person name="Kuo A."/>
            <person name="Mondo S.J."/>
            <person name="Salamov A.A."/>
            <person name="Labutti K."/>
            <person name="Zhao Z."/>
            <person name="Chiniquy J."/>
            <person name="Barry K."/>
            <person name="Brewer H.M."/>
            <person name="Purvine S.O."/>
            <person name="Wright A.T."/>
            <person name="Boxma B."/>
            <person name="Van Alen T."/>
            <person name="Hackstein J.H."/>
            <person name="Baker S.E."/>
            <person name="Grigoriev I.V."/>
            <person name="O'Malley M.A."/>
        </authorList>
    </citation>
    <scope>NUCLEOTIDE SEQUENCE [LARGE SCALE GENOMIC DNA]</scope>
    <source>
        <strain evidence="4 5">G1</strain>
    </source>
</reference>
<protein>
    <submittedName>
        <fullName evidence="4">Acyl-CoA N-acyltransferase</fullName>
    </submittedName>
</protein>
<keyword evidence="1 4" id="KW-0808">Transferase</keyword>
<gene>
    <name evidence="4" type="ORF">LY90DRAFT_456196</name>
</gene>
<dbReference type="SUPFAM" id="SSF55729">
    <property type="entry name" value="Acyl-CoA N-acyltransferases (Nat)"/>
    <property type="match status" value="1"/>
</dbReference>
<evidence type="ECO:0000313" key="5">
    <source>
        <dbReference type="Proteomes" id="UP000193920"/>
    </source>
</evidence>
<dbReference type="EMBL" id="MCOG01000088">
    <property type="protein sequence ID" value="ORY54127.1"/>
    <property type="molecule type" value="Genomic_DNA"/>
</dbReference>
<dbReference type="Gene3D" id="3.40.630.30">
    <property type="match status" value="1"/>
</dbReference>
<dbReference type="GO" id="GO:0007064">
    <property type="term" value="P:mitotic sister chromatid cohesion"/>
    <property type="evidence" value="ECO:0007669"/>
    <property type="project" value="TreeGrafter"/>
</dbReference>
<dbReference type="STRING" id="1754190.A0A1Y2D4H5"/>
<evidence type="ECO:0000256" key="1">
    <source>
        <dbReference type="ARBA" id="ARBA00022679"/>
    </source>
</evidence>
<dbReference type="GO" id="GO:0031415">
    <property type="term" value="C:NatA complex"/>
    <property type="evidence" value="ECO:0007669"/>
    <property type="project" value="TreeGrafter"/>
</dbReference>
<evidence type="ECO:0000256" key="2">
    <source>
        <dbReference type="ARBA" id="ARBA00023315"/>
    </source>
</evidence>
<name>A0A1Y2D4H5_9FUNG</name>
<dbReference type="CDD" id="cd04301">
    <property type="entry name" value="NAT_SF"/>
    <property type="match status" value="1"/>
</dbReference>
<dbReference type="PANTHER" id="PTHR42919:SF8">
    <property type="entry name" value="N-ALPHA-ACETYLTRANSFERASE 50"/>
    <property type="match status" value="1"/>
</dbReference>
<accession>A0A1Y2D4H5</accession>
<organism evidence="4 5">
    <name type="scientific">Neocallimastix californiae</name>
    <dbReference type="NCBI Taxonomy" id="1754190"/>
    <lineage>
        <taxon>Eukaryota</taxon>
        <taxon>Fungi</taxon>
        <taxon>Fungi incertae sedis</taxon>
        <taxon>Chytridiomycota</taxon>
        <taxon>Chytridiomycota incertae sedis</taxon>
        <taxon>Neocallimastigomycetes</taxon>
        <taxon>Neocallimastigales</taxon>
        <taxon>Neocallimastigaceae</taxon>
        <taxon>Neocallimastix</taxon>
    </lineage>
</organism>
<dbReference type="PROSITE" id="PS51186">
    <property type="entry name" value="GNAT"/>
    <property type="match status" value="1"/>
</dbReference>
<dbReference type="OrthoDB" id="47374at2759"/>
<keyword evidence="5" id="KW-1185">Reference proteome</keyword>
<evidence type="ECO:0000259" key="3">
    <source>
        <dbReference type="PROSITE" id="PS51186"/>
    </source>
</evidence>
<dbReference type="GO" id="GO:0016747">
    <property type="term" value="F:acyltransferase activity, transferring groups other than amino-acyl groups"/>
    <property type="evidence" value="ECO:0007669"/>
    <property type="project" value="InterPro"/>
</dbReference>
<feature type="domain" description="N-acetyltransferase" evidence="3">
    <location>
        <begin position="73"/>
        <end position="258"/>
    </location>
</feature>